<comment type="caution">
    <text evidence="2">The sequence shown here is derived from an EMBL/GenBank/DDBJ whole genome shotgun (WGS) entry which is preliminary data.</text>
</comment>
<gene>
    <name evidence="2" type="ORF">NDU88_002317</name>
</gene>
<evidence type="ECO:0000313" key="3">
    <source>
        <dbReference type="Proteomes" id="UP001066276"/>
    </source>
</evidence>
<evidence type="ECO:0000313" key="2">
    <source>
        <dbReference type="EMBL" id="KAJ1082147.1"/>
    </source>
</evidence>
<dbReference type="EMBL" id="JANPWB010000016">
    <property type="protein sequence ID" value="KAJ1082147.1"/>
    <property type="molecule type" value="Genomic_DNA"/>
</dbReference>
<feature type="region of interest" description="Disordered" evidence="1">
    <location>
        <begin position="67"/>
        <end position="101"/>
    </location>
</feature>
<dbReference type="AlphaFoldDB" id="A0AAV7KTU0"/>
<organism evidence="2 3">
    <name type="scientific">Pleurodeles waltl</name>
    <name type="common">Iberian ribbed newt</name>
    <dbReference type="NCBI Taxonomy" id="8319"/>
    <lineage>
        <taxon>Eukaryota</taxon>
        <taxon>Metazoa</taxon>
        <taxon>Chordata</taxon>
        <taxon>Craniata</taxon>
        <taxon>Vertebrata</taxon>
        <taxon>Euteleostomi</taxon>
        <taxon>Amphibia</taxon>
        <taxon>Batrachia</taxon>
        <taxon>Caudata</taxon>
        <taxon>Salamandroidea</taxon>
        <taxon>Salamandridae</taxon>
        <taxon>Pleurodelinae</taxon>
        <taxon>Pleurodeles</taxon>
    </lineage>
</organism>
<name>A0AAV7KTU0_PLEWA</name>
<protein>
    <recommendedName>
        <fullName evidence="4">Murine leukemia virus integrase C-terminal domain-containing protein</fullName>
    </recommendedName>
</protein>
<evidence type="ECO:0008006" key="4">
    <source>
        <dbReference type="Google" id="ProtNLM"/>
    </source>
</evidence>
<evidence type="ECO:0000256" key="1">
    <source>
        <dbReference type="SAM" id="MobiDB-lite"/>
    </source>
</evidence>
<dbReference type="Proteomes" id="UP001066276">
    <property type="component" value="Chromosome 12"/>
</dbReference>
<keyword evidence="3" id="KW-1185">Reference proteome</keyword>
<reference evidence="2" key="1">
    <citation type="journal article" date="2022" name="bioRxiv">
        <title>Sequencing and chromosome-scale assembly of the giantPleurodeles waltlgenome.</title>
        <authorList>
            <person name="Brown T."/>
            <person name="Elewa A."/>
            <person name="Iarovenko S."/>
            <person name="Subramanian E."/>
            <person name="Araus A.J."/>
            <person name="Petzold A."/>
            <person name="Susuki M."/>
            <person name="Suzuki K.-i.T."/>
            <person name="Hayashi T."/>
            <person name="Toyoda A."/>
            <person name="Oliveira C."/>
            <person name="Osipova E."/>
            <person name="Leigh N.D."/>
            <person name="Simon A."/>
            <person name="Yun M.H."/>
        </authorList>
    </citation>
    <scope>NUCLEOTIDE SEQUENCE</scope>
    <source>
        <strain evidence="2">20211129_DDA</strain>
        <tissue evidence="2">Liver</tissue>
    </source>
</reference>
<sequence length="101" mass="11648">MTNQHLQIGDRLIIKDRKPGWKFRTPYEPGVWVVSRVAGTMIMVKKANQTVSRNVSWFWKVTFKEPSTTEPDSIYLHPELGPDSPEPRNAGEKVWRADQAL</sequence>
<accession>A0AAV7KTU0</accession>
<proteinExistence type="predicted"/>
<feature type="compositionally biased region" description="Basic and acidic residues" evidence="1">
    <location>
        <begin position="85"/>
        <end position="101"/>
    </location>
</feature>